<sequence length="54" mass="6088">MKPGIGNDECQGDEWPAILEKIKRCNVIVPAMPIWIALMMEMRSVDCQQLLTNG</sequence>
<dbReference type="RefSeq" id="WP_232021849.1">
    <property type="nucleotide sequence ID" value="NZ_CBCSKE010000002.1"/>
</dbReference>
<dbReference type="AlphaFoldDB" id="A0A3S4FRX5"/>
<dbReference type="Proteomes" id="UP000269998">
    <property type="component" value="Chromosome"/>
</dbReference>
<evidence type="ECO:0000313" key="1">
    <source>
        <dbReference type="EMBL" id="VDM89394.1"/>
    </source>
</evidence>
<accession>A0A3S4FRX5</accession>
<protein>
    <submittedName>
        <fullName evidence="1">Uncharacterized protein</fullName>
    </submittedName>
</protein>
<proteinExistence type="predicted"/>
<keyword evidence="2" id="KW-1185">Reference proteome</keyword>
<gene>
    <name evidence="1" type="ORF">MB901379_02970</name>
</gene>
<reference evidence="2" key="1">
    <citation type="submission" date="2018-02" db="EMBL/GenBank/DDBJ databases">
        <authorList>
            <person name="Seth-Smith MB H."/>
            <person name="Seth-Smith H."/>
        </authorList>
    </citation>
    <scope>NUCLEOTIDE SEQUENCE [LARGE SCALE GENOMIC DNA]</scope>
</reference>
<dbReference type="EMBL" id="LR130759">
    <property type="protein sequence ID" value="VDM89394.1"/>
    <property type="molecule type" value="Genomic_DNA"/>
</dbReference>
<dbReference type="KEGG" id="mbai:MB901379_02970"/>
<evidence type="ECO:0000313" key="2">
    <source>
        <dbReference type="Proteomes" id="UP000269998"/>
    </source>
</evidence>
<organism evidence="1 2">
    <name type="scientific">Mycobacterium basiliense</name>
    <dbReference type="NCBI Taxonomy" id="2094119"/>
    <lineage>
        <taxon>Bacteria</taxon>
        <taxon>Bacillati</taxon>
        <taxon>Actinomycetota</taxon>
        <taxon>Actinomycetes</taxon>
        <taxon>Mycobacteriales</taxon>
        <taxon>Mycobacteriaceae</taxon>
        <taxon>Mycobacterium</taxon>
    </lineage>
</organism>
<name>A0A3S4FRX5_9MYCO</name>